<evidence type="ECO:0000256" key="15">
    <source>
        <dbReference type="ARBA" id="ARBA00023054"/>
    </source>
</evidence>
<reference evidence="23" key="1">
    <citation type="submission" date="2022-03" db="EMBL/GenBank/DDBJ databases">
        <authorList>
            <person name="Alioto T."/>
            <person name="Alioto T."/>
            <person name="Gomez Garrido J."/>
        </authorList>
    </citation>
    <scope>NUCLEOTIDE SEQUENCE</scope>
</reference>
<proteinExistence type="inferred from homology"/>
<dbReference type="EC" id="1.15.1.1" evidence="6"/>
<dbReference type="PRINTS" id="PR00068">
    <property type="entry name" value="CUZNDISMTASE"/>
</dbReference>
<evidence type="ECO:0000313" key="24">
    <source>
        <dbReference type="Proteomes" id="UP001295444"/>
    </source>
</evidence>
<dbReference type="PROSITE" id="PS00087">
    <property type="entry name" value="SOD_CU_ZN_1"/>
    <property type="match status" value="1"/>
</dbReference>
<feature type="region of interest" description="Disordered" evidence="21">
    <location>
        <begin position="589"/>
        <end position="612"/>
    </location>
</feature>
<dbReference type="GO" id="GO:0046872">
    <property type="term" value="F:metal ion binding"/>
    <property type="evidence" value="ECO:0007669"/>
    <property type="project" value="UniProtKB-KW"/>
</dbReference>
<keyword evidence="14" id="KW-0333">Golgi apparatus</keyword>
<dbReference type="FunFam" id="2.60.40.200:FF:000008">
    <property type="entry name" value="Superoxide dismutase [Cu-Zn]"/>
    <property type="match status" value="1"/>
</dbReference>
<dbReference type="GO" id="GO:0005794">
    <property type="term" value="C:Golgi apparatus"/>
    <property type="evidence" value="ECO:0007669"/>
    <property type="project" value="UniProtKB-SubCell"/>
</dbReference>
<evidence type="ECO:0000256" key="2">
    <source>
        <dbReference type="ARBA" id="ARBA00004239"/>
    </source>
</evidence>
<evidence type="ECO:0000256" key="6">
    <source>
        <dbReference type="ARBA" id="ARBA00012682"/>
    </source>
</evidence>
<evidence type="ECO:0000256" key="21">
    <source>
        <dbReference type="SAM" id="MobiDB-lite"/>
    </source>
</evidence>
<evidence type="ECO:0000256" key="18">
    <source>
        <dbReference type="ARBA" id="ARBA00060347"/>
    </source>
</evidence>
<evidence type="ECO:0000256" key="3">
    <source>
        <dbReference type="ARBA" id="ARBA00004601"/>
    </source>
</evidence>
<comment type="subcellular location">
    <subcellularLocation>
        <location evidence="3">Golgi apparatus</location>
        <location evidence="3">trans-Golgi network</location>
    </subcellularLocation>
    <subcellularLocation>
        <location evidence="2">Secreted</location>
        <location evidence="2">Extracellular space</location>
    </subcellularLocation>
</comment>
<dbReference type="PROSITE" id="PS00332">
    <property type="entry name" value="SOD_CU_ZN_2"/>
    <property type="match status" value="1"/>
</dbReference>
<sequence>MRRLRGLLGISCTPANNMRSGAGGEPDDGRDWEFLVCKRKLESKKEALLILSKELDTCQQERDQYKLMANQLRERHQSLKKKYRELIDGDPSLPPEKRKQANLAQLLGDSRERSKKLELEIKELQQRLVEIQGDNKLLRMTIAKQRLGDDEVGVRHFAPHEREDLVLQLEKAREQIESLEHELQSALDELQDVKQERSFFQDKAGRLNQELNHVLGGDENRIIDIDALCMENRYLQERLKQLQEEINLQKSNIVKYKNALERRKNSKSNIKSTSSALTGVLSAKQVQELLSEEHGCSLPATPQSISDLKSLATALLETIHEKNMVIQHQRQTNKILGNRVAELEKKLRTLEVSGLWSLPELRILTMSCKIHLAIIFILYTVIGIQAEVPKPCDEESFVDMHQKVKDLWLTMLHSNPFLINTDGVSYTTCVLNPSTKLQPTDLKLTGQVLFKQTFPNGHLEAIFAVEGFPLDNNQTSRAIHIHNYGDLSDGCDSAGAHYNPFTVNHPNHPGDFGNFRVKDGKIERHGAYPDATLFGPYSIIGRSIVVHMQADDLGKGNNTASLENGNAGKRLACCIIGVSSKSNWDKYMEAHPGLKSPRVSRRSNSKKPTLKV</sequence>
<keyword evidence="13" id="KW-0186">Copper</keyword>
<name>A0AAD1WDE5_PELCU</name>
<evidence type="ECO:0000256" key="11">
    <source>
        <dbReference type="ARBA" id="ARBA00022862"/>
    </source>
</evidence>
<keyword evidence="11" id="KW-0049">Antioxidant</keyword>
<evidence type="ECO:0000256" key="4">
    <source>
        <dbReference type="ARBA" id="ARBA00005872"/>
    </source>
</evidence>
<dbReference type="PANTHER" id="PTHR21682">
    <property type="entry name" value="COILED-COIL DOMAIN-CONTAINING PROTEIN 149"/>
    <property type="match status" value="1"/>
</dbReference>
<keyword evidence="17" id="KW-0325">Glycoprotein</keyword>
<dbReference type="GO" id="GO:0004784">
    <property type="term" value="F:superoxide dismutase activity"/>
    <property type="evidence" value="ECO:0007669"/>
    <property type="project" value="UniProtKB-EC"/>
</dbReference>
<dbReference type="Gene3D" id="2.60.40.200">
    <property type="entry name" value="Superoxide dismutase, copper/zinc binding domain"/>
    <property type="match status" value="1"/>
</dbReference>
<feature type="domain" description="Superoxide dismutase copper/zinc binding" evidence="22">
    <location>
        <begin position="445"/>
        <end position="576"/>
    </location>
</feature>
<dbReference type="InterPro" id="IPR036423">
    <property type="entry name" value="SOD-like_Cu/Zn_dom_sf"/>
</dbReference>
<evidence type="ECO:0000256" key="10">
    <source>
        <dbReference type="ARBA" id="ARBA00022833"/>
    </source>
</evidence>
<dbReference type="GO" id="GO:0005576">
    <property type="term" value="C:extracellular region"/>
    <property type="evidence" value="ECO:0007669"/>
    <property type="project" value="UniProtKB-SubCell"/>
</dbReference>
<dbReference type="AlphaFoldDB" id="A0AAD1WDE5"/>
<comment type="similarity">
    <text evidence="5">Belongs to the Cu-Zn superoxide dismutase family.</text>
</comment>
<comment type="cofactor">
    <cofactor evidence="1">
        <name>Zn(2+)</name>
        <dbReference type="ChEBI" id="CHEBI:29105"/>
    </cofactor>
</comment>
<evidence type="ECO:0000256" key="13">
    <source>
        <dbReference type="ARBA" id="ARBA00023008"/>
    </source>
</evidence>
<comment type="function">
    <text evidence="18">Protect the extracellular space from toxic effect of reactive oxygen intermediates by converting superoxide radicals into hydrogen peroxide and oxygen.</text>
</comment>
<dbReference type="InterPro" id="IPR018152">
    <property type="entry name" value="SOD_Cu/Zn_BS"/>
</dbReference>
<evidence type="ECO:0000256" key="14">
    <source>
        <dbReference type="ARBA" id="ARBA00023034"/>
    </source>
</evidence>
<evidence type="ECO:0000256" key="7">
    <source>
        <dbReference type="ARBA" id="ARBA00022525"/>
    </source>
</evidence>
<evidence type="ECO:0000256" key="17">
    <source>
        <dbReference type="ARBA" id="ARBA00023180"/>
    </source>
</evidence>
<feature type="coiled-coil region" evidence="20">
    <location>
        <begin position="41"/>
        <end position="259"/>
    </location>
</feature>
<evidence type="ECO:0000256" key="20">
    <source>
        <dbReference type="SAM" id="Coils"/>
    </source>
</evidence>
<dbReference type="SUPFAM" id="SSF49329">
    <property type="entry name" value="Cu,Zn superoxide dismutase-like"/>
    <property type="match status" value="1"/>
</dbReference>
<comment type="similarity">
    <text evidence="4">Belongs to the CCDC149 family.</text>
</comment>
<evidence type="ECO:0000313" key="23">
    <source>
        <dbReference type="EMBL" id="CAH2299924.1"/>
    </source>
</evidence>
<dbReference type="Proteomes" id="UP001295444">
    <property type="component" value="Chromosome 06"/>
</dbReference>
<keyword evidence="9" id="KW-0732">Signal</keyword>
<dbReference type="CDD" id="cd00305">
    <property type="entry name" value="Cu-Zn_Superoxide_Dismutase"/>
    <property type="match status" value="1"/>
</dbReference>
<dbReference type="Pfam" id="PF09789">
    <property type="entry name" value="CC149"/>
    <property type="match status" value="1"/>
</dbReference>
<evidence type="ECO:0000256" key="5">
    <source>
        <dbReference type="ARBA" id="ARBA00010457"/>
    </source>
</evidence>
<evidence type="ECO:0000256" key="9">
    <source>
        <dbReference type="ARBA" id="ARBA00022729"/>
    </source>
</evidence>
<protein>
    <recommendedName>
        <fullName evidence="19">Extracellular superoxide dismutase [Cu-Zn]</fullName>
        <ecNumber evidence="6">1.15.1.1</ecNumber>
    </recommendedName>
</protein>
<keyword evidence="24" id="KW-1185">Reference proteome</keyword>
<feature type="coiled-coil region" evidence="20">
    <location>
        <begin position="326"/>
        <end position="353"/>
    </location>
</feature>
<evidence type="ECO:0000256" key="12">
    <source>
        <dbReference type="ARBA" id="ARBA00023002"/>
    </source>
</evidence>
<evidence type="ECO:0000256" key="8">
    <source>
        <dbReference type="ARBA" id="ARBA00022723"/>
    </source>
</evidence>
<keyword evidence="15 20" id="KW-0175">Coiled coil</keyword>
<evidence type="ECO:0000256" key="1">
    <source>
        <dbReference type="ARBA" id="ARBA00001947"/>
    </source>
</evidence>
<dbReference type="Pfam" id="PF00080">
    <property type="entry name" value="Sod_Cu"/>
    <property type="match status" value="1"/>
</dbReference>
<evidence type="ECO:0000256" key="19">
    <source>
        <dbReference type="ARBA" id="ARBA00072705"/>
    </source>
</evidence>
<dbReference type="InterPro" id="IPR001424">
    <property type="entry name" value="SOD_Cu_Zn_dom"/>
</dbReference>
<accession>A0AAD1WDE5</accession>
<dbReference type="EMBL" id="OW240917">
    <property type="protein sequence ID" value="CAH2299924.1"/>
    <property type="molecule type" value="Genomic_DNA"/>
</dbReference>
<keyword evidence="8" id="KW-0479">Metal-binding</keyword>
<evidence type="ECO:0000259" key="22">
    <source>
        <dbReference type="Pfam" id="PF00080"/>
    </source>
</evidence>
<dbReference type="PANTHER" id="PTHR21682:SF2">
    <property type="entry name" value="COILED-COIL DOMAIN-CONTAINING PROTEIN 149"/>
    <property type="match status" value="1"/>
</dbReference>
<keyword evidence="10" id="KW-0862">Zinc</keyword>
<evidence type="ECO:0000256" key="16">
    <source>
        <dbReference type="ARBA" id="ARBA00023157"/>
    </source>
</evidence>
<keyword evidence="12" id="KW-0560">Oxidoreductase</keyword>
<gene>
    <name evidence="23" type="ORF">PECUL_23A044790</name>
</gene>
<feature type="compositionally biased region" description="Basic residues" evidence="21">
    <location>
        <begin position="598"/>
        <end position="612"/>
    </location>
</feature>
<dbReference type="InterPro" id="IPR019179">
    <property type="entry name" value="CC149"/>
</dbReference>
<keyword evidence="16" id="KW-1015">Disulfide bond</keyword>
<keyword evidence="7" id="KW-0964">Secreted</keyword>
<organism evidence="23 24">
    <name type="scientific">Pelobates cultripes</name>
    <name type="common">Western spadefoot toad</name>
    <dbReference type="NCBI Taxonomy" id="61616"/>
    <lineage>
        <taxon>Eukaryota</taxon>
        <taxon>Metazoa</taxon>
        <taxon>Chordata</taxon>
        <taxon>Craniata</taxon>
        <taxon>Vertebrata</taxon>
        <taxon>Euteleostomi</taxon>
        <taxon>Amphibia</taxon>
        <taxon>Batrachia</taxon>
        <taxon>Anura</taxon>
        <taxon>Pelobatoidea</taxon>
        <taxon>Pelobatidae</taxon>
        <taxon>Pelobates</taxon>
    </lineage>
</organism>